<keyword evidence="1" id="KW-0812">Transmembrane</keyword>
<feature type="transmembrane region" description="Helical" evidence="1">
    <location>
        <begin position="14"/>
        <end position="35"/>
    </location>
</feature>
<dbReference type="HOGENOM" id="CLU_2522804_0_0_9"/>
<organism evidence="2 3">
    <name type="scientific">Geobacillus genomosp. 3</name>
    <dbReference type="NCBI Taxonomy" id="1921421"/>
    <lineage>
        <taxon>Bacteria</taxon>
        <taxon>Bacillati</taxon>
        <taxon>Bacillota</taxon>
        <taxon>Bacilli</taxon>
        <taxon>Bacillales</taxon>
        <taxon>Anoxybacillaceae</taxon>
        <taxon>Geobacillus</taxon>
    </lineage>
</organism>
<dbReference type="STRING" id="1921421.M493_09212"/>
<dbReference type="Proteomes" id="UP000015500">
    <property type="component" value="Chromosome"/>
</dbReference>
<evidence type="ECO:0000256" key="1">
    <source>
        <dbReference type="SAM" id="Phobius"/>
    </source>
</evidence>
<sequence>MIISDYIRSVHQSAFHLSFILFLGGLLVCLSFAIADEGECHIVILSCVGCLVVLFVIHLIENVEYDGAEYVVESNDSGTIRLVG</sequence>
<keyword evidence="1" id="KW-0472">Membrane</keyword>
<dbReference type="EMBL" id="CP006254">
    <property type="protein sequence ID" value="AHA58142.1"/>
    <property type="molecule type" value="Genomic_DNA"/>
</dbReference>
<keyword evidence="3" id="KW-1185">Reference proteome</keyword>
<proteinExistence type="predicted"/>
<gene>
    <name evidence="2" type="ORF">M493_09212</name>
</gene>
<evidence type="ECO:0000313" key="3">
    <source>
        <dbReference type="Proteomes" id="UP000015500"/>
    </source>
</evidence>
<dbReference type="KEGG" id="gjf:M493_09212"/>
<reference evidence="2 3" key="1">
    <citation type="journal article" date="2014" name="Genome Announc.">
        <title>Complete Genome Sequence of the Thermophilic Polychlorinated Biphenyl Degrader Geobacillus sp. Strain JF8 (NBRC 109937).</title>
        <authorList>
            <person name="Shintani M."/>
            <person name="Ohtsubo Y."/>
            <person name="Fukuda K."/>
            <person name="Hosoyama A."/>
            <person name="Ohji S."/>
            <person name="Yamazoe A."/>
            <person name="Fujita N."/>
            <person name="Nagata Y."/>
            <person name="Tsuda M."/>
            <person name="Hatta T."/>
            <person name="Kimbara K."/>
        </authorList>
    </citation>
    <scope>NUCLEOTIDE SEQUENCE [LARGE SCALE GENOMIC DNA]</scope>
    <source>
        <strain evidence="2 3">JF8</strain>
    </source>
</reference>
<dbReference type="AlphaFoldDB" id="V5LVL0"/>
<protein>
    <submittedName>
        <fullName evidence="2">Uncharacterized protein</fullName>
    </submittedName>
</protein>
<keyword evidence="1" id="KW-1133">Transmembrane helix</keyword>
<accession>V5LVL0</accession>
<evidence type="ECO:0000313" key="2">
    <source>
        <dbReference type="EMBL" id="AHA58142.1"/>
    </source>
</evidence>
<feature type="transmembrane region" description="Helical" evidence="1">
    <location>
        <begin position="42"/>
        <end position="60"/>
    </location>
</feature>
<name>V5LVL0_GEOG3</name>